<name>A0ABQ5VUB5_9RHOB</name>
<protein>
    <recommendedName>
        <fullName evidence="14">Bifunctional adenosylcobalamin biosynthesis protein</fullName>
        <ecNumber evidence="14">2.7.1.156</ecNumber>
        <ecNumber evidence="14">2.7.7.62</ecNumber>
    </recommendedName>
</protein>
<comment type="pathway">
    <text evidence="5 14">Cofactor biosynthesis; adenosylcobalamin biosynthesis; adenosylcobalamin from cob(II)yrinate a,c-diamide: step 6/7.</text>
</comment>
<evidence type="ECO:0000313" key="16">
    <source>
        <dbReference type="Proteomes" id="UP001156694"/>
    </source>
</evidence>
<keyword evidence="8 14" id="KW-0169">Cobalamin biosynthesis</keyword>
<keyword evidence="11 14" id="KW-0418">Kinase</keyword>
<comment type="caution">
    <text evidence="15">The sequence shown here is derived from an EMBL/GenBank/DDBJ whole genome shotgun (WGS) entry which is preliminary data.</text>
</comment>
<evidence type="ECO:0000256" key="1">
    <source>
        <dbReference type="ARBA" id="ARBA00000312"/>
    </source>
</evidence>
<comment type="catalytic activity">
    <reaction evidence="3">
        <text>adenosylcob(III)inamide + GTP = adenosylcob(III)inamide phosphate + GDP + H(+)</text>
        <dbReference type="Rhea" id="RHEA:15765"/>
        <dbReference type="ChEBI" id="CHEBI:2480"/>
        <dbReference type="ChEBI" id="CHEBI:15378"/>
        <dbReference type="ChEBI" id="CHEBI:37565"/>
        <dbReference type="ChEBI" id="CHEBI:58189"/>
        <dbReference type="ChEBI" id="CHEBI:58502"/>
        <dbReference type="EC" id="2.7.1.156"/>
    </reaction>
</comment>
<dbReference type="RefSeq" id="WP_284377082.1">
    <property type="nucleotide sequence ID" value="NZ_BSNN01000002.1"/>
</dbReference>
<evidence type="ECO:0000256" key="8">
    <source>
        <dbReference type="ARBA" id="ARBA00022573"/>
    </source>
</evidence>
<comment type="similarity">
    <text evidence="7 14">Belongs to the CobU/CobP family.</text>
</comment>
<dbReference type="InterPro" id="IPR027417">
    <property type="entry name" value="P-loop_NTPase"/>
</dbReference>
<comment type="pathway">
    <text evidence="6 14">Cofactor biosynthesis; adenosylcobalamin biosynthesis; adenosylcobalamin from cob(II)yrinate a,c-diamide: step 5/7.</text>
</comment>
<proteinExistence type="inferred from homology"/>
<dbReference type="GO" id="GO:0016301">
    <property type="term" value="F:kinase activity"/>
    <property type="evidence" value="ECO:0007669"/>
    <property type="project" value="UniProtKB-KW"/>
</dbReference>
<sequence>MSSDFPKLTLVLGGANSGKSAYAEALCIAAGLQKTYIATAQSFDDEMAAKIKHHQITRGDGWHTRECPLDFATQLGAGITLVDCLTMWISNHLMAQTTPDADAAIASLDAHHAPVVCVSNETGLGVVPDNALARRFRTLQGRINQQMAARADLVIFVAAGLPMVLKGTLPKGMP</sequence>
<dbReference type="CDD" id="cd00544">
    <property type="entry name" value="CobU"/>
    <property type="match status" value="1"/>
</dbReference>
<evidence type="ECO:0000256" key="6">
    <source>
        <dbReference type="ARBA" id="ARBA00005159"/>
    </source>
</evidence>
<dbReference type="PIRSF" id="PIRSF006135">
    <property type="entry name" value="CobU"/>
    <property type="match status" value="1"/>
</dbReference>
<dbReference type="Gene3D" id="3.40.50.300">
    <property type="entry name" value="P-loop containing nucleotide triphosphate hydrolases"/>
    <property type="match status" value="1"/>
</dbReference>
<dbReference type="PANTHER" id="PTHR34848:SF1">
    <property type="entry name" value="BIFUNCTIONAL ADENOSYLCOBALAMIN BIOSYNTHESIS PROTEIN COBU"/>
    <property type="match status" value="1"/>
</dbReference>
<gene>
    <name evidence="15" type="ORF">GCM10007939_12790</name>
</gene>
<dbReference type="SUPFAM" id="SSF52540">
    <property type="entry name" value="P-loop containing nucleoside triphosphate hydrolases"/>
    <property type="match status" value="1"/>
</dbReference>
<reference evidence="16" key="1">
    <citation type="journal article" date="2019" name="Int. J. Syst. Evol. Microbiol.">
        <title>The Global Catalogue of Microorganisms (GCM) 10K type strain sequencing project: providing services to taxonomists for standard genome sequencing and annotation.</title>
        <authorList>
            <consortium name="The Broad Institute Genomics Platform"/>
            <consortium name="The Broad Institute Genome Sequencing Center for Infectious Disease"/>
            <person name="Wu L."/>
            <person name="Ma J."/>
        </authorList>
    </citation>
    <scope>NUCLEOTIDE SEQUENCE [LARGE SCALE GENOMIC DNA]</scope>
    <source>
        <strain evidence="16">NBRC 110140</strain>
    </source>
</reference>
<keyword evidence="10 14" id="KW-0547">Nucleotide-binding</keyword>
<evidence type="ECO:0000256" key="12">
    <source>
        <dbReference type="ARBA" id="ARBA00022840"/>
    </source>
</evidence>
<dbReference type="EMBL" id="BSNN01000002">
    <property type="protein sequence ID" value="GLQ34996.1"/>
    <property type="molecule type" value="Genomic_DNA"/>
</dbReference>
<evidence type="ECO:0000256" key="14">
    <source>
        <dbReference type="PIRNR" id="PIRNR006135"/>
    </source>
</evidence>
<accession>A0ABQ5VUB5</accession>
<comment type="function">
    <text evidence="4 14">Catalyzes ATP-dependent phosphorylation of adenosylcobinamide and addition of GMP to adenosylcobinamide phosphate.</text>
</comment>
<comment type="catalytic activity">
    <reaction evidence="2 14">
        <text>adenosylcob(III)inamide phosphate + GTP + H(+) = adenosylcob(III)inamide-GDP + diphosphate</text>
        <dbReference type="Rhea" id="RHEA:22712"/>
        <dbReference type="ChEBI" id="CHEBI:15378"/>
        <dbReference type="ChEBI" id="CHEBI:33019"/>
        <dbReference type="ChEBI" id="CHEBI:37565"/>
        <dbReference type="ChEBI" id="CHEBI:58502"/>
        <dbReference type="ChEBI" id="CHEBI:60487"/>
        <dbReference type="EC" id="2.7.7.62"/>
    </reaction>
</comment>
<evidence type="ECO:0000256" key="7">
    <source>
        <dbReference type="ARBA" id="ARBA00007490"/>
    </source>
</evidence>
<keyword evidence="12 14" id="KW-0067">ATP-binding</keyword>
<evidence type="ECO:0000256" key="13">
    <source>
        <dbReference type="ARBA" id="ARBA00023134"/>
    </source>
</evidence>
<dbReference type="InterPro" id="IPR003203">
    <property type="entry name" value="CobU/CobP"/>
</dbReference>
<evidence type="ECO:0000256" key="3">
    <source>
        <dbReference type="ARBA" id="ARBA00001522"/>
    </source>
</evidence>
<keyword evidence="16" id="KW-1185">Reference proteome</keyword>
<evidence type="ECO:0000256" key="4">
    <source>
        <dbReference type="ARBA" id="ARBA00003889"/>
    </source>
</evidence>
<organism evidence="15 16">
    <name type="scientific">Amylibacter marinus</name>
    <dbReference type="NCBI Taxonomy" id="1475483"/>
    <lineage>
        <taxon>Bacteria</taxon>
        <taxon>Pseudomonadati</taxon>
        <taxon>Pseudomonadota</taxon>
        <taxon>Alphaproteobacteria</taxon>
        <taxon>Rhodobacterales</taxon>
        <taxon>Paracoccaceae</taxon>
        <taxon>Amylibacter</taxon>
    </lineage>
</organism>
<dbReference type="NCBIfam" id="NF004469">
    <property type="entry name" value="PRK05800.1"/>
    <property type="match status" value="1"/>
</dbReference>
<evidence type="ECO:0000256" key="5">
    <source>
        <dbReference type="ARBA" id="ARBA00004692"/>
    </source>
</evidence>
<evidence type="ECO:0000256" key="10">
    <source>
        <dbReference type="ARBA" id="ARBA00022741"/>
    </source>
</evidence>
<dbReference type="Pfam" id="PF02283">
    <property type="entry name" value="CobU"/>
    <property type="match status" value="1"/>
</dbReference>
<dbReference type="EC" id="2.7.1.156" evidence="14"/>
<evidence type="ECO:0000256" key="2">
    <source>
        <dbReference type="ARBA" id="ARBA00000711"/>
    </source>
</evidence>
<evidence type="ECO:0000256" key="11">
    <source>
        <dbReference type="ARBA" id="ARBA00022777"/>
    </source>
</evidence>
<dbReference type="PANTHER" id="PTHR34848">
    <property type="match status" value="1"/>
</dbReference>
<dbReference type="Proteomes" id="UP001156694">
    <property type="component" value="Unassembled WGS sequence"/>
</dbReference>
<keyword evidence="13 14" id="KW-0342">GTP-binding</keyword>
<comment type="catalytic activity">
    <reaction evidence="1 14">
        <text>adenosylcob(III)inamide + ATP = adenosylcob(III)inamide phosphate + ADP + H(+)</text>
        <dbReference type="Rhea" id="RHEA:15769"/>
        <dbReference type="ChEBI" id="CHEBI:2480"/>
        <dbReference type="ChEBI" id="CHEBI:15378"/>
        <dbReference type="ChEBI" id="CHEBI:30616"/>
        <dbReference type="ChEBI" id="CHEBI:58502"/>
        <dbReference type="ChEBI" id="CHEBI:456216"/>
        <dbReference type="EC" id="2.7.1.156"/>
    </reaction>
</comment>
<evidence type="ECO:0000313" key="15">
    <source>
        <dbReference type="EMBL" id="GLQ34996.1"/>
    </source>
</evidence>
<keyword evidence="9 14" id="KW-0808">Transferase</keyword>
<evidence type="ECO:0000256" key="9">
    <source>
        <dbReference type="ARBA" id="ARBA00022679"/>
    </source>
</evidence>
<dbReference type="EC" id="2.7.7.62" evidence="14"/>